<gene>
    <name evidence="1" type="ORF">Taro_022207</name>
</gene>
<dbReference type="PANTHER" id="PTHR35690">
    <property type="entry name" value="OS01G0363500 PROTEIN"/>
    <property type="match status" value="1"/>
</dbReference>
<sequence>MAASISASLPITPRVSSDPLRYTSHAHRHPFHSCPVRSPFTSAGRKGPLLTASVELSGSATGVEEWVGVLKNAAKTRRVPAAEVLAALAAIKKAKVDPSTFLDTLGGSESPGRTWMLIFTAQGRLEKGSYFPVTAIQRFDATVSSSASLHVFIPDFCMDMENCCFVGAVA</sequence>
<dbReference type="AlphaFoldDB" id="A0A843V7Q4"/>
<proteinExistence type="predicted"/>
<evidence type="ECO:0000313" key="2">
    <source>
        <dbReference type="Proteomes" id="UP000652761"/>
    </source>
</evidence>
<dbReference type="EMBL" id="NMUH01001164">
    <property type="protein sequence ID" value="MQL89624.1"/>
    <property type="molecule type" value="Genomic_DNA"/>
</dbReference>
<organism evidence="1 2">
    <name type="scientific">Colocasia esculenta</name>
    <name type="common">Wild taro</name>
    <name type="synonym">Arum esculentum</name>
    <dbReference type="NCBI Taxonomy" id="4460"/>
    <lineage>
        <taxon>Eukaryota</taxon>
        <taxon>Viridiplantae</taxon>
        <taxon>Streptophyta</taxon>
        <taxon>Embryophyta</taxon>
        <taxon>Tracheophyta</taxon>
        <taxon>Spermatophyta</taxon>
        <taxon>Magnoliopsida</taxon>
        <taxon>Liliopsida</taxon>
        <taxon>Araceae</taxon>
        <taxon>Aroideae</taxon>
        <taxon>Colocasieae</taxon>
        <taxon>Colocasia</taxon>
    </lineage>
</organism>
<dbReference type="OrthoDB" id="44190at2759"/>
<evidence type="ECO:0000313" key="1">
    <source>
        <dbReference type="EMBL" id="MQL89624.1"/>
    </source>
</evidence>
<dbReference type="PANTHER" id="PTHR35690:SF1">
    <property type="entry name" value="OS01G0363500 PROTEIN"/>
    <property type="match status" value="1"/>
</dbReference>
<comment type="caution">
    <text evidence="1">The sequence shown here is derived from an EMBL/GenBank/DDBJ whole genome shotgun (WGS) entry which is preliminary data.</text>
</comment>
<reference evidence="1" key="1">
    <citation type="submission" date="2017-07" db="EMBL/GenBank/DDBJ databases">
        <title>Taro Niue Genome Assembly and Annotation.</title>
        <authorList>
            <person name="Atibalentja N."/>
            <person name="Keating K."/>
            <person name="Fields C.J."/>
        </authorList>
    </citation>
    <scope>NUCLEOTIDE SEQUENCE</scope>
    <source>
        <strain evidence="1">Niue_2</strain>
        <tissue evidence="1">Leaf</tissue>
    </source>
</reference>
<name>A0A843V7Q4_COLES</name>
<keyword evidence="2" id="KW-1185">Reference proteome</keyword>
<accession>A0A843V7Q4</accession>
<protein>
    <submittedName>
        <fullName evidence="1">Uncharacterized protein</fullName>
    </submittedName>
</protein>
<dbReference type="Proteomes" id="UP000652761">
    <property type="component" value="Unassembled WGS sequence"/>
</dbReference>